<dbReference type="AlphaFoldDB" id="A0A7C0WRP0"/>
<evidence type="ECO:0000256" key="7">
    <source>
        <dbReference type="ARBA" id="ARBA00019373"/>
    </source>
</evidence>
<dbReference type="Proteomes" id="UP000886355">
    <property type="component" value="Unassembled WGS sequence"/>
</dbReference>
<evidence type="ECO:0000256" key="17">
    <source>
        <dbReference type="ARBA" id="ARBA00023264"/>
    </source>
</evidence>
<evidence type="ECO:0000256" key="16">
    <source>
        <dbReference type="ARBA" id="ARBA00023209"/>
    </source>
</evidence>
<keyword evidence="8" id="KW-1003">Cell membrane</keyword>
<keyword evidence="16" id="KW-0594">Phospholipid biosynthesis</keyword>
<reference evidence="20" key="1">
    <citation type="journal article" date="2020" name="mSystems">
        <title>Genome- and Community-Level Interaction Insights into Carbon Utilization and Element Cycling Functions of Hydrothermarchaeota in Hydrothermal Sediment.</title>
        <authorList>
            <person name="Zhou Z."/>
            <person name="Liu Y."/>
            <person name="Xu W."/>
            <person name="Pan J."/>
            <person name="Luo Z.H."/>
            <person name="Li M."/>
        </authorList>
    </citation>
    <scope>NUCLEOTIDE SEQUENCE [LARGE SCALE GENOMIC DNA]</scope>
    <source>
        <strain evidence="20">HyVt-19</strain>
    </source>
</reference>
<evidence type="ECO:0000256" key="4">
    <source>
        <dbReference type="ARBA" id="ARBA00005189"/>
    </source>
</evidence>
<comment type="similarity">
    <text evidence="5 18">Belongs to the CDS family.</text>
</comment>
<name>A0A7C0WRP0_9BACT</name>
<evidence type="ECO:0000256" key="10">
    <source>
        <dbReference type="ARBA" id="ARBA00022679"/>
    </source>
</evidence>
<dbReference type="GO" id="GO:0005886">
    <property type="term" value="C:plasma membrane"/>
    <property type="evidence" value="ECO:0007669"/>
    <property type="project" value="UniProtKB-SubCell"/>
</dbReference>
<organism evidence="20">
    <name type="scientific">Thermodesulforhabdus norvegica</name>
    <dbReference type="NCBI Taxonomy" id="39841"/>
    <lineage>
        <taxon>Bacteria</taxon>
        <taxon>Pseudomonadati</taxon>
        <taxon>Thermodesulfobacteriota</taxon>
        <taxon>Syntrophobacteria</taxon>
        <taxon>Syntrophobacterales</taxon>
        <taxon>Thermodesulforhabdaceae</taxon>
        <taxon>Thermodesulforhabdus</taxon>
    </lineage>
</organism>
<evidence type="ECO:0000256" key="12">
    <source>
        <dbReference type="ARBA" id="ARBA00022695"/>
    </source>
</evidence>
<comment type="catalytic activity">
    <reaction evidence="1 18">
        <text>a 1,2-diacyl-sn-glycero-3-phosphate + CTP + H(+) = a CDP-1,2-diacyl-sn-glycerol + diphosphate</text>
        <dbReference type="Rhea" id="RHEA:16229"/>
        <dbReference type="ChEBI" id="CHEBI:15378"/>
        <dbReference type="ChEBI" id="CHEBI:33019"/>
        <dbReference type="ChEBI" id="CHEBI:37563"/>
        <dbReference type="ChEBI" id="CHEBI:58332"/>
        <dbReference type="ChEBI" id="CHEBI:58608"/>
        <dbReference type="EC" id="2.7.7.41"/>
    </reaction>
</comment>
<accession>A0A7C0WRP0</accession>
<evidence type="ECO:0000256" key="13">
    <source>
        <dbReference type="ARBA" id="ARBA00022989"/>
    </source>
</evidence>
<keyword evidence="9" id="KW-0444">Lipid biosynthesis</keyword>
<keyword evidence="11 18" id="KW-0812">Transmembrane</keyword>
<keyword evidence="12 18" id="KW-0548">Nucleotidyltransferase</keyword>
<evidence type="ECO:0000256" key="11">
    <source>
        <dbReference type="ARBA" id="ARBA00022692"/>
    </source>
</evidence>
<keyword evidence="10 18" id="KW-0808">Transferase</keyword>
<comment type="pathway">
    <text evidence="4">Lipid metabolism.</text>
</comment>
<gene>
    <name evidence="20" type="ORF">ENG14_02335</name>
</gene>
<comment type="pathway">
    <text evidence="3 18">Phospholipid metabolism; CDP-diacylglycerol biosynthesis; CDP-diacylglycerol from sn-glycerol 3-phosphate: step 3/3.</text>
</comment>
<sequence>MIQLTELQKRWITSLAIAIPLVVLVVTAPEWVIMLVVVLAVIMSVIEACNLVLPSEPTLKDTVILCGAALCFPIGGFLAGELGLHIALIAVTLCHFVAYLYLYSRGIFRLSEIFSLLGGSIYVGYFLGFVTLFRLPNGEPHRGLLLFVLITVAATDAGAFFIGRRFGKRPLCPSVSPKKTVEGMFGGFGAAVLFGTFSGWLLVDGFTILKALCGAFSISFAAQVGDLFESALKRRKGVKDSGTILPGHGGVLDRLDSLLFAFPMTWIFWRLLEIL</sequence>
<evidence type="ECO:0000256" key="15">
    <source>
        <dbReference type="ARBA" id="ARBA00023136"/>
    </source>
</evidence>
<evidence type="ECO:0000256" key="1">
    <source>
        <dbReference type="ARBA" id="ARBA00001698"/>
    </source>
</evidence>
<evidence type="ECO:0000256" key="14">
    <source>
        <dbReference type="ARBA" id="ARBA00023098"/>
    </source>
</evidence>
<dbReference type="PROSITE" id="PS01315">
    <property type="entry name" value="CDS"/>
    <property type="match status" value="1"/>
</dbReference>
<evidence type="ECO:0000256" key="8">
    <source>
        <dbReference type="ARBA" id="ARBA00022475"/>
    </source>
</evidence>
<dbReference type="GO" id="GO:0016024">
    <property type="term" value="P:CDP-diacylglycerol biosynthetic process"/>
    <property type="evidence" value="ECO:0007669"/>
    <property type="project" value="UniProtKB-UniPathway"/>
</dbReference>
<evidence type="ECO:0000313" key="20">
    <source>
        <dbReference type="EMBL" id="HDL89724.1"/>
    </source>
</evidence>
<dbReference type="EMBL" id="DQZW01000111">
    <property type="protein sequence ID" value="HDL89724.1"/>
    <property type="molecule type" value="Genomic_DNA"/>
</dbReference>
<dbReference type="UniPathway" id="UPA00557">
    <property type="reaction ID" value="UER00614"/>
</dbReference>
<keyword evidence="14" id="KW-0443">Lipid metabolism</keyword>
<evidence type="ECO:0000256" key="9">
    <source>
        <dbReference type="ARBA" id="ARBA00022516"/>
    </source>
</evidence>
<evidence type="ECO:0000256" key="2">
    <source>
        <dbReference type="ARBA" id="ARBA00004651"/>
    </source>
</evidence>
<protein>
    <recommendedName>
        <fullName evidence="7 18">Phosphatidate cytidylyltransferase</fullName>
        <ecNumber evidence="6 18">2.7.7.41</ecNumber>
    </recommendedName>
</protein>
<feature type="transmembrane region" description="Helical" evidence="19">
    <location>
        <begin position="85"/>
        <end position="102"/>
    </location>
</feature>
<keyword evidence="13 19" id="KW-1133">Transmembrane helix</keyword>
<dbReference type="Pfam" id="PF01148">
    <property type="entry name" value="CTP_transf_1"/>
    <property type="match status" value="1"/>
</dbReference>
<feature type="transmembrane region" description="Helical" evidence="19">
    <location>
        <begin position="114"/>
        <end position="132"/>
    </location>
</feature>
<dbReference type="PANTHER" id="PTHR46382:SF1">
    <property type="entry name" value="PHOSPHATIDATE CYTIDYLYLTRANSFERASE"/>
    <property type="match status" value="1"/>
</dbReference>
<comment type="caution">
    <text evidence="20">The sequence shown here is derived from an EMBL/GenBank/DDBJ whole genome shotgun (WGS) entry which is preliminary data.</text>
</comment>
<evidence type="ECO:0000256" key="5">
    <source>
        <dbReference type="ARBA" id="ARBA00010185"/>
    </source>
</evidence>
<feature type="transmembrane region" description="Helical" evidence="19">
    <location>
        <begin position="183"/>
        <end position="202"/>
    </location>
</feature>
<dbReference type="EC" id="2.7.7.41" evidence="6 18"/>
<keyword evidence="17" id="KW-1208">Phospholipid metabolism</keyword>
<evidence type="ECO:0000256" key="3">
    <source>
        <dbReference type="ARBA" id="ARBA00005119"/>
    </source>
</evidence>
<evidence type="ECO:0000256" key="19">
    <source>
        <dbReference type="SAM" id="Phobius"/>
    </source>
</evidence>
<feature type="transmembrane region" description="Helical" evidence="19">
    <location>
        <begin position="144"/>
        <end position="162"/>
    </location>
</feature>
<comment type="subcellular location">
    <subcellularLocation>
        <location evidence="2">Cell membrane</location>
        <topology evidence="2">Multi-pass membrane protein</topology>
    </subcellularLocation>
</comment>
<keyword evidence="15 19" id="KW-0472">Membrane</keyword>
<evidence type="ECO:0000256" key="18">
    <source>
        <dbReference type="RuleBase" id="RU003938"/>
    </source>
</evidence>
<evidence type="ECO:0000256" key="6">
    <source>
        <dbReference type="ARBA" id="ARBA00012487"/>
    </source>
</evidence>
<dbReference type="InterPro" id="IPR000374">
    <property type="entry name" value="PC_trans"/>
</dbReference>
<dbReference type="PANTHER" id="PTHR46382">
    <property type="entry name" value="PHOSPHATIDATE CYTIDYLYLTRANSFERASE"/>
    <property type="match status" value="1"/>
</dbReference>
<dbReference type="GO" id="GO:0004605">
    <property type="term" value="F:phosphatidate cytidylyltransferase activity"/>
    <property type="evidence" value="ECO:0007669"/>
    <property type="project" value="UniProtKB-EC"/>
</dbReference>
<proteinExistence type="inferred from homology"/>